<accession>A0A223LGF4</accession>
<dbReference type="KEGG" id="vg:54981627"/>
<dbReference type="RefSeq" id="YP_009791445.1">
    <property type="nucleotide sequence ID" value="NC_047839.1"/>
</dbReference>
<dbReference type="GeneID" id="54981627"/>
<organism evidence="1 2">
    <name type="scientific">Pseudoalteromonas phage J2-1</name>
    <dbReference type="NCBI Taxonomy" id="2023998"/>
    <lineage>
        <taxon>Viruses</taxon>
        <taxon>Duplodnaviria</taxon>
        <taxon>Heunggongvirae</taxon>
        <taxon>Uroviricota</taxon>
        <taxon>Caudoviricetes</taxon>
        <taxon>Qingdaovirus</taxon>
        <taxon>Qingdaovirus J21</taxon>
    </lineage>
</organism>
<keyword evidence="2" id="KW-1185">Reference proteome</keyword>
<evidence type="ECO:0000313" key="2">
    <source>
        <dbReference type="Proteomes" id="UP000222256"/>
    </source>
</evidence>
<dbReference type="EMBL" id="MF370964">
    <property type="protein sequence ID" value="ASU03304.1"/>
    <property type="molecule type" value="Genomic_DNA"/>
</dbReference>
<dbReference type="Proteomes" id="UP000222256">
    <property type="component" value="Segment"/>
</dbReference>
<proteinExistence type="predicted"/>
<reference evidence="1 2" key="1">
    <citation type="submission" date="2017-06" db="EMBL/GenBank/DDBJ databases">
        <title>A Novel Lytic Pseudoalteromonas phage Isolated from Qingdao coast of China.</title>
        <authorList>
            <person name="Li H."/>
        </authorList>
    </citation>
    <scope>NUCLEOTIDE SEQUENCE [LARGE SCALE GENOMIC DNA]</scope>
</reference>
<protein>
    <submittedName>
        <fullName evidence="1">Uncharacterized protein</fullName>
    </submittedName>
</protein>
<name>A0A223LGF4_9CAUD</name>
<evidence type="ECO:0000313" key="1">
    <source>
        <dbReference type="EMBL" id="ASU03304.1"/>
    </source>
</evidence>
<sequence>MVYTKINGAKVDEFMKRFKDYCVVDFTDVFEGCYTYTEINLGPFAIDFREFVELETGCYITDSDWINTGVFTWEKLVEHLNKGMKKEEGVLASFKADEKETFSAPYNPVKNISIEKYYRCAKGAPSQCDQFYSGNGILFMSESDCGKYYYWEDYNSKNELIFFRGEKSWVEGNYQKFDFLDKEDVGGEVNGKKVVDLGEITLIGKKETNPTPIKSDGGKSDYYKIELPQWLMDKHSENGFIMLEDLAEIMFENDFNFTNVFKAQKRMFELTKGQGKAGNDFEYDATKCKYYTDKQVEVFNRDKK</sequence>